<dbReference type="InterPro" id="IPR006094">
    <property type="entry name" value="Oxid_FAD_bind_N"/>
</dbReference>
<dbReference type="InterPro" id="IPR016164">
    <property type="entry name" value="FAD-linked_Oxase-like_C"/>
</dbReference>
<keyword evidence="1" id="KW-0285">Flavoprotein</keyword>
<gene>
    <name evidence="4" type="ORF">JJB97_15785</name>
</gene>
<dbReference type="AlphaFoldDB" id="A0A8K0Y0M2"/>
<dbReference type="Pfam" id="PF09129">
    <property type="entry name" value="Chol_subst-bind"/>
    <property type="match status" value="1"/>
</dbReference>
<organism evidence="4 5">
    <name type="scientific">Tenebrionibacter intestinalis</name>
    <dbReference type="NCBI Taxonomy" id="2799638"/>
    <lineage>
        <taxon>Bacteria</taxon>
        <taxon>Pseudomonadati</taxon>
        <taxon>Pseudomonadota</taxon>
        <taxon>Gammaproteobacteria</taxon>
        <taxon>Enterobacterales</taxon>
        <taxon>Enterobacteriaceae</taxon>
        <taxon>Tenebrionibacter/Tenebrionicola group</taxon>
        <taxon>Tenebrionibacter</taxon>
    </lineage>
</organism>
<evidence type="ECO:0000313" key="4">
    <source>
        <dbReference type="EMBL" id="MBK4716764.1"/>
    </source>
</evidence>
<keyword evidence="5" id="KW-1185">Reference proteome</keyword>
<name>A0A8K0Y0M2_9ENTR</name>
<dbReference type="GO" id="GO:0016899">
    <property type="term" value="F:oxidoreductase activity, acting on the CH-OH group of donors, oxygen as acceptor"/>
    <property type="evidence" value="ECO:0007669"/>
    <property type="project" value="InterPro"/>
</dbReference>
<dbReference type="Gene3D" id="3.30.43.10">
    <property type="entry name" value="Uridine Diphospho-n-acetylenolpyruvylglucosamine Reductase, domain 2"/>
    <property type="match status" value="1"/>
</dbReference>
<dbReference type="Gene3D" id="1.10.45.10">
    <property type="entry name" value="Vanillyl-alcohol Oxidase, Chain A, domain 4"/>
    <property type="match status" value="1"/>
</dbReference>
<dbReference type="GO" id="GO:0071949">
    <property type="term" value="F:FAD binding"/>
    <property type="evidence" value="ECO:0007669"/>
    <property type="project" value="InterPro"/>
</dbReference>
<dbReference type="EMBL" id="JAEPBH010000052">
    <property type="protein sequence ID" value="MBK4716764.1"/>
    <property type="molecule type" value="Genomic_DNA"/>
</dbReference>
<dbReference type="RefSeq" id="WP_238715019.1">
    <property type="nucleotide sequence ID" value="NZ_JAEPBH010000052.1"/>
</dbReference>
<protein>
    <submittedName>
        <fullName evidence="4">FAD-binding protein</fullName>
    </submittedName>
</protein>
<dbReference type="Proteomes" id="UP000659047">
    <property type="component" value="Unassembled WGS sequence"/>
</dbReference>
<dbReference type="Gene3D" id="3.30.465.10">
    <property type="match status" value="1"/>
</dbReference>
<sequence>MELKTIKPAGSFYSDYLNWSKQVSGTHILTYSPKSVNELLNIVNWAWQNNFNVRVTGQQHNWSPLTIANGNNNSQVIFIDMSKYLTSVTINKTGESGTVTAQTGILMEDLFTALEKKKLGYYAHPAPGDLTLGGVLCINGHGTCVPAKNEKLTNKGTWGTMSNNIVSLSAIVWDAATRRYTTKTFHRNDPEIAPFLTCVGRTIIYEVTMQVPRNKRLRCQSFINVPASELFAANTAAGLRTFTHYLDQCGKVEAIWFPFTDKPWLKIWTETPQYPTVSKPVHGPYNYPFSDRIPIELSDLIKLINNGCPEKTPDMGNLQMNLVKTGLGATIAGDLWGWSKDLLLYVKPDTLRVTANGYAIITRRDNIQSVLYDFVSKYEEMVDAYQKRNSWPMNGPIEVRVTGLDRPEESMVNGAIAPALSAARPVDEHPEWDVAIWLDILSMPDTPDANKFYNEMEQWIFSHYSGDYALTRVEWSKGWGYTDDATWENAQVINTIVPGTYKDWNNAIEILDKYDPHHVFTSPFMRKLLVKR</sequence>
<dbReference type="InterPro" id="IPR016169">
    <property type="entry name" value="FAD-bd_PCMH_sub2"/>
</dbReference>
<evidence type="ECO:0000256" key="2">
    <source>
        <dbReference type="ARBA" id="ARBA00022827"/>
    </source>
</evidence>
<evidence type="ECO:0000256" key="1">
    <source>
        <dbReference type="ARBA" id="ARBA00022630"/>
    </source>
</evidence>
<dbReference type="InterPro" id="IPR036318">
    <property type="entry name" value="FAD-bd_PCMH-like_sf"/>
</dbReference>
<dbReference type="PANTHER" id="PTHR43762:SF1">
    <property type="entry name" value="D-ARABINONO-1,4-LACTONE OXIDASE"/>
    <property type="match status" value="1"/>
</dbReference>
<dbReference type="InterPro" id="IPR010031">
    <property type="entry name" value="FAD_lactone_oxidase-like"/>
</dbReference>
<evidence type="ECO:0000259" key="3">
    <source>
        <dbReference type="PROSITE" id="PS51387"/>
    </source>
</evidence>
<dbReference type="PROSITE" id="PS51387">
    <property type="entry name" value="FAD_PCMH"/>
    <property type="match status" value="1"/>
</dbReference>
<keyword evidence="2" id="KW-0274">FAD</keyword>
<dbReference type="InterPro" id="IPR016171">
    <property type="entry name" value="Vanillyl_alc_oxidase_C-sub2"/>
</dbReference>
<reference evidence="4" key="1">
    <citation type="submission" date="2021-01" db="EMBL/GenBank/DDBJ databases">
        <title>Intestinitalea alba gen. nov., sp. nov., a novel genus of the family Enterobacteriaceae, isolated from the gut of the plastic-eating mealworm Tenebrio molitor L.</title>
        <authorList>
            <person name="Yang Y."/>
        </authorList>
    </citation>
    <scope>NUCLEOTIDE SEQUENCE</scope>
    <source>
        <strain evidence="4">BIT-L3</strain>
    </source>
</reference>
<dbReference type="InterPro" id="IPR016167">
    <property type="entry name" value="FAD-bd_PCMH_sub1"/>
</dbReference>
<accession>A0A8K0Y0M2</accession>
<dbReference type="PANTHER" id="PTHR43762">
    <property type="entry name" value="L-GULONOLACTONE OXIDASE"/>
    <property type="match status" value="1"/>
</dbReference>
<comment type="caution">
    <text evidence="4">The sequence shown here is derived from an EMBL/GenBank/DDBJ whole genome shotgun (WGS) entry which is preliminary data.</text>
</comment>
<dbReference type="InterPro" id="IPR016170">
    <property type="entry name" value="Cytok_DH_C_sf"/>
</dbReference>
<evidence type="ECO:0000313" key="5">
    <source>
        <dbReference type="Proteomes" id="UP000659047"/>
    </source>
</evidence>
<feature type="domain" description="FAD-binding PCMH-type" evidence="3">
    <location>
        <begin position="23"/>
        <end position="214"/>
    </location>
</feature>
<dbReference type="InterPro" id="IPR015213">
    <property type="entry name" value="Cholesterol_OX_subst-bd"/>
</dbReference>
<dbReference type="InterPro" id="IPR016166">
    <property type="entry name" value="FAD-bd_PCMH"/>
</dbReference>
<proteinExistence type="predicted"/>
<dbReference type="SUPFAM" id="SSF55103">
    <property type="entry name" value="FAD-linked oxidases, C-terminal domain"/>
    <property type="match status" value="1"/>
</dbReference>
<dbReference type="Gene3D" id="3.40.462.10">
    <property type="entry name" value="FAD-linked oxidases, C-terminal domain"/>
    <property type="match status" value="1"/>
</dbReference>
<dbReference type="Pfam" id="PF01565">
    <property type="entry name" value="FAD_binding_4"/>
    <property type="match status" value="1"/>
</dbReference>
<dbReference type="SUPFAM" id="SSF56176">
    <property type="entry name" value="FAD-binding/transporter-associated domain-like"/>
    <property type="match status" value="1"/>
</dbReference>